<proteinExistence type="predicted"/>
<accession>X1CFB7</accession>
<feature type="non-terminal residue" evidence="1">
    <location>
        <position position="1"/>
    </location>
</feature>
<protein>
    <submittedName>
        <fullName evidence="1">Uncharacterized protein</fullName>
    </submittedName>
</protein>
<name>X1CFB7_9ZZZZ</name>
<feature type="non-terminal residue" evidence="1">
    <location>
        <position position="130"/>
    </location>
</feature>
<dbReference type="AlphaFoldDB" id="X1CFB7"/>
<gene>
    <name evidence="1" type="ORF">S01H4_63937</name>
</gene>
<reference evidence="1" key="1">
    <citation type="journal article" date="2014" name="Front. Microbiol.">
        <title>High frequency of phylogenetically diverse reductive dehalogenase-homologous genes in deep subseafloor sedimentary metagenomes.</title>
        <authorList>
            <person name="Kawai M."/>
            <person name="Futagami T."/>
            <person name="Toyoda A."/>
            <person name="Takaki Y."/>
            <person name="Nishi S."/>
            <person name="Hori S."/>
            <person name="Arai W."/>
            <person name="Tsubouchi T."/>
            <person name="Morono Y."/>
            <person name="Uchiyama I."/>
            <person name="Ito T."/>
            <person name="Fujiyama A."/>
            <person name="Inagaki F."/>
            <person name="Takami H."/>
        </authorList>
    </citation>
    <scope>NUCLEOTIDE SEQUENCE</scope>
    <source>
        <strain evidence="1">Expedition CK06-06</strain>
    </source>
</reference>
<sequence length="130" mass="14044">QSLLEQIRTTLPIGRLVIELDKVIASDSDEYDVALRNGDKLYVPHLSQEVMVLGEVQYATSHLYASGEPRDAYIALSGGLTSNADGKRVYVVRANGAVQASTGSRWFGGGGGKMYPGDTIVVPMDTDRVR</sequence>
<dbReference type="EMBL" id="BART01038613">
    <property type="protein sequence ID" value="GAH06362.1"/>
    <property type="molecule type" value="Genomic_DNA"/>
</dbReference>
<comment type="caution">
    <text evidence="1">The sequence shown here is derived from an EMBL/GenBank/DDBJ whole genome shotgun (WGS) entry which is preliminary data.</text>
</comment>
<dbReference type="Gene3D" id="3.10.560.10">
    <property type="entry name" value="Outer membrane lipoprotein wza domain like"/>
    <property type="match status" value="1"/>
</dbReference>
<evidence type="ECO:0000313" key="1">
    <source>
        <dbReference type="EMBL" id="GAH06362.1"/>
    </source>
</evidence>
<organism evidence="1">
    <name type="scientific">marine sediment metagenome</name>
    <dbReference type="NCBI Taxonomy" id="412755"/>
    <lineage>
        <taxon>unclassified sequences</taxon>
        <taxon>metagenomes</taxon>
        <taxon>ecological metagenomes</taxon>
    </lineage>
</organism>